<dbReference type="InterPro" id="IPR036714">
    <property type="entry name" value="SDH_sf"/>
</dbReference>
<dbReference type="RefSeq" id="WP_014354097.1">
    <property type="nucleotide sequence ID" value="NC_016893.1"/>
</dbReference>
<protein>
    <recommendedName>
        <fullName evidence="3">FAD assembly factor SdhE</fullName>
    </recommendedName>
</protein>
<reference evidence="6 7" key="1">
    <citation type="journal article" date="2012" name="MBio">
        <title>Insight into the transmission biology and species-specific functional capabilities of tsetse (Diptera: glossinidae) obligate symbiont wigglesworthia.</title>
        <authorList>
            <person name="Rio R.V."/>
            <person name="Symula R.E."/>
            <person name="Wang J."/>
            <person name="Lohs C."/>
            <person name="Wu Y.N."/>
            <person name="Snyder A.K."/>
            <person name="Bjornson R.D."/>
            <person name="Oshima K."/>
            <person name="Biehl B.S."/>
            <person name="Perna N.T."/>
            <person name="Hattori M."/>
            <person name="Aksoy S."/>
        </authorList>
    </citation>
    <scope>NUCLEOTIDE SEQUENCE [LARGE SCALE GENOMIC DNA]</scope>
    <source>
        <strain evidence="6">WGM</strain>
    </source>
</reference>
<dbReference type="GO" id="GO:0006105">
    <property type="term" value="P:succinate metabolic process"/>
    <property type="evidence" value="ECO:0007669"/>
    <property type="project" value="TreeGrafter"/>
</dbReference>
<keyword evidence="4" id="KW-0963">Cytoplasm</keyword>
<evidence type="ECO:0000313" key="6">
    <source>
        <dbReference type="EMBL" id="AFA41158.1"/>
    </source>
</evidence>
<dbReference type="Proteomes" id="UP000009061">
    <property type="component" value="Chromosome"/>
</dbReference>
<evidence type="ECO:0000313" key="7">
    <source>
        <dbReference type="Proteomes" id="UP000009061"/>
    </source>
</evidence>
<gene>
    <name evidence="6" type="primary">ygfY</name>
    <name evidence="6" type="ORF">WIGMOR_0322</name>
</gene>
<dbReference type="Gene3D" id="1.10.150.250">
    <property type="entry name" value="Flavinator of succinate dehydrogenase"/>
    <property type="match status" value="1"/>
</dbReference>
<dbReference type="HOGENOM" id="CLU_103054_2_2_6"/>
<dbReference type="KEGG" id="wgl:WIGMOR_0322"/>
<comment type="similarity">
    <text evidence="2">Belongs to the SdhE FAD assembly factor family.</text>
</comment>
<keyword evidence="7" id="KW-1185">Reference proteome</keyword>
<keyword evidence="5" id="KW-0143">Chaperone</keyword>
<dbReference type="eggNOG" id="COG2938">
    <property type="taxonomic scope" value="Bacteria"/>
</dbReference>
<evidence type="ECO:0000256" key="3">
    <source>
        <dbReference type="ARBA" id="ARBA00019418"/>
    </source>
</evidence>
<evidence type="ECO:0000256" key="4">
    <source>
        <dbReference type="ARBA" id="ARBA00022490"/>
    </source>
</evidence>
<sequence length="91" mass="11197">MQSKKSMIQWACRRGMLELDIIINNFFKKKFDGLELSQKKFFFKMLMYDDNYLYQWLICNQIPKNKNIHKIVILIKKFSVIHETKINKRFM</sequence>
<dbReference type="Pfam" id="PF03937">
    <property type="entry name" value="Sdh5"/>
    <property type="match status" value="1"/>
</dbReference>
<dbReference type="OrthoDB" id="9180899at2"/>
<evidence type="ECO:0000256" key="2">
    <source>
        <dbReference type="ARBA" id="ARBA00008571"/>
    </source>
</evidence>
<name>H6Q5W2_WIGGL</name>
<accession>H6Q5W2</accession>
<dbReference type="InterPro" id="IPR005631">
    <property type="entry name" value="SDH"/>
</dbReference>
<dbReference type="AlphaFoldDB" id="H6Q5W2"/>
<dbReference type="GO" id="GO:0005737">
    <property type="term" value="C:cytoplasm"/>
    <property type="evidence" value="ECO:0007669"/>
    <property type="project" value="UniProtKB-SubCell"/>
</dbReference>
<dbReference type="SUPFAM" id="SSF109910">
    <property type="entry name" value="YgfY-like"/>
    <property type="match status" value="1"/>
</dbReference>
<dbReference type="InterPro" id="IPR050531">
    <property type="entry name" value="SdhE_FAD_assembly_factor"/>
</dbReference>
<proteinExistence type="inferred from homology"/>
<dbReference type="EMBL" id="CP003315">
    <property type="protein sequence ID" value="AFA41158.1"/>
    <property type="molecule type" value="Genomic_DNA"/>
</dbReference>
<dbReference type="PANTHER" id="PTHR39585:SF1">
    <property type="entry name" value="FAD ASSEMBLY FACTOR SDHE"/>
    <property type="match status" value="1"/>
</dbReference>
<comment type="subcellular location">
    <subcellularLocation>
        <location evidence="1">Cytoplasm</location>
    </subcellularLocation>
</comment>
<organism evidence="6 7">
    <name type="scientific">Wigglesworthia glossinidia endosymbiont of Glossina morsitans morsitans</name>
    <name type="common">Yale colony</name>
    <dbReference type="NCBI Taxonomy" id="1142511"/>
    <lineage>
        <taxon>Bacteria</taxon>
        <taxon>Pseudomonadati</taxon>
        <taxon>Pseudomonadota</taxon>
        <taxon>Gammaproteobacteria</taxon>
        <taxon>Enterobacterales</taxon>
        <taxon>Erwiniaceae</taxon>
        <taxon>Wigglesworthia</taxon>
    </lineage>
</organism>
<dbReference type="STRING" id="1142511.WIGMOR_0322"/>
<evidence type="ECO:0000256" key="5">
    <source>
        <dbReference type="ARBA" id="ARBA00023186"/>
    </source>
</evidence>
<evidence type="ECO:0000256" key="1">
    <source>
        <dbReference type="ARBA" id="ARBA00004496"/>
    </source>
</evidence>
<dbReference type="PANTHER" id="PTHR39585">
    <property type="entry name" value="FAD ASSEMBLY FACTOR SDHE"/>
    <property type="match status" value="1"/>
</dbReference>